<gene>
    <name evidence="2" type="ORF">BPA30113_04930</name>
</gene>
<accession>A0A6J5E4R5</accession>
<evidence type="ECO:0000313" key="3">
    <source>
        <dbReference type="Proteomes" id="UP000494330"/>
    </source>
</evidence>
<protein>
    <submittedName>
        <fullName evidence="2">Two-component system response regulator</fullName>
    </submittedName>
</protein>
<feature type="region of interest" description="Disordered" evidence="1">
    <location>
        <begin position="75"/>
        <end position="112"/>
    </location>
</feature>
<dbReference type="Proteomes" id="UP000494330">
    <property type="component" value="Unassembled WGS sequence"/>
</dbReference>
<dbReference type="RefSeq" id="WP_152603369.1">
    <property type="nucleotide sequence ID" value="NZ_CABVQD010000020.1"/>
</dbReference>
<dbReference type="AlphaFoldDB" id="A0A6J5E4R5"/>
<dbReference type="EMBL" id="CABVQD010000020">
    <property type="protein sequence ID" value="VWC04973.1"/>
    <property type="molecule type" value="Genomic_DNA"/>
</dbReference>
<sequence>MSSRSFSPALPRITPGFVDVHLPVVGDRPADLRLPTDIPPPTRRAIRIAFDGQPAGRHTHVPPAIGDIAEKTALSTPGNFPTDFRERPRIAPSVLRRHRQAAGTPRTHRHDA</sequence>
<proteinExistence type="predicted"/>
<organism evidence="2 3">
    <name type="scientific">Burkholderia paludis</name>
    <dbReference type="NCBI Taxonomy" id="1506587"/>
    <lineage>
        <taxon>Bacteria</taxon>
        <taxon>Pseudomonadati</taxon>
        <taxon>Pseudomonadota</taxon>
        <taxon>Betaproteobacteria</taxon>
        <taxon>Burkholderiales</taxon>
        <taxon>Burkholderiaceae</taxon>
        <taxon>Burkholderia</taxon>
        <taxon>Burkholderia cepacia complex</taxon>
    </lineage>
</organism>
<feature type="compositionally biased region" description="Basic residues" evidence="1">
    <location>
        <begin position="95"/>
        <end position="112"/>
    </location>
</feature>
<evidence type="ECO:0000313" key="2">
    <source>
        <dbReference type="EMBL" id="VWC04973.1"/>
    </source>
</evidence>
<reference evidence="2 3" key="1">
    <citation type="submission" date="2019-09" db="EMBL/GenBank/DDBJ databases">
        <authorList>
            <person name="Depoorter E."/>
        </authorList>
    </citation>
    <scope>NUCLEOTIDE SEQUENCE [LARGE SCALE GENOMIC DNA]</scope>
    <source>
        <strain evidence="2">LMG 30113</strain>
    </source>
</reference>
<keyword evidence="3" id="KW-1185">Reference proteome</keyword>
<name>A0A6J5E4R5_9BURK</name>
<evidence type="ECO:0000256" key="1">
    <source>
        <dbReference type="SAM" id="MobiDB-lite"/>
    </source>
</evidence>